<evidence type="ECO:0000313" key="2">
    <source>
        <dbReference type="Proteomes" id="UP001497623"/>
    </source>
</evidence>
<gene>
    <name evidence="1" type="ORF">MNOR_LOCUS13048</name>
</gene>
<keyword evidence="2" id="KW-1185">Reference proteome</keyword>
<dbReference type="EMBL" id="CAXKWB010007327">
    <property type="protein sequence ID" value="CAL4086614.1"/>
    <property type="molecule type" value="Genomic_DNA"/>
</dbReference>
<accession>A0AAV2QM18</accession>
<protein>
    <submittedName>
        <fullName evidence="1">Uncharacterized protein</fullName>
    </submittedName>
</protein>
<dbReference type="AlphaFoldDB" id="A0AAV2QM18"/>
<proteinExistence type="predicted"/>
<dbReference type="Proteomes" id="UP001497623">
    <property type="component" value="Unassembled WGS sequence"/>
</dbReference>
<feature type="non-terminal residue" evidence="1">
    <location>
        <position position="1"/>
    </location>
</feature>
<sequence length="338" mass="36326">GVRTDAESLIEEEGRGLQRETQNIIENLAKLTVTASLSAPDTITLVPGSILCDKFVSGASMGLEILVSDAANMAQITAKILSDMNTNESSSCHRVVFTAKKLTIALASFLHKFATLSVAGAWEAAQQQQCSSEELCMRLGRWTGRVEAAADTTTHLTKAIHQIKSQMQEGILGGKSLEHAVGELHSRLQEMTSDAGLKPPSAAADTSDDPMSSILSITNNSFSSNSSMDTSTFLDTLQKLYSKITRTMQNLQWALLENRDAKMHMKLSGVGQWQPGLTPIPVAPVKSALKNALSSHTVEEKKVRFKVSLSPSTPSSPLSPTAVDENNICFSSGDDDEC</sequence>
<evidence type="ECO:0000313" key="1">
    <source>
        <dbReference type="EMBL" id="CAL4086614.1"/>
    </source>
</evidence>
<name>A0AAV2QM18_MEGNR</name>
<reference evidence="1 2" key="1">
    <citation type="submission" date="2024-05" db="EMBL/GenBank/DDBJ databases">
        <authorList>
            <person name="Wallberg A."/>
        </authorList>
    </citation>
    <scope>NUCLEOTIDE SEQUENCE [LARGE SCALE GENOMIC DNA]</scope>
</reference>
<organism evidence="1 2">
    <name type="scientific">Meganyctiphanes norvegica</name>
    <name type="common">Northern krill</name>
    <name type="synonym">Thysanopoda norvegica</name>
    <dbReference type="NCBI Taxonomy" id="48144"/>
    <lineage>
        <taxon>Eukaryota</taxon>
        <taxon>Metazoa</taxon>
        <taxon>Ecdysozoa</taxon>
        <taxon>Arthropoda</taxon>
        <taxon>Crustacea</taxon>
        <taxon>Multicrustacea</taxon>
        <taxon>Malacostraca</taxon>
        <taxon>Eumalacostraca</taxon>
        <taxon>Eucarida</taxon>
        <taxon>Euphausiacea</taxon>
        <taxon>Euphausiidae</taxon>
        <taxon>Meganyctiphanes</taxon>
    </lineage>
</organism>
<comment type="caution">
    <text evidence="1">The sequence shown here is derived from an EMBL/GenBank/DDBJ whole genome shotgun (WGS) entry which is preliminary data.</text>
</comment>